<feature type="domain" description="G5" evidence="4">
    <location>
        <begin position="818"/>
        <end position="898"/>
    </location>
</feature>
<dbReference type="Pfam" id="PF07501">
    <property type="entry name" value="G5"/>
    <property type="match status" value="15"/>
</dbReference>
<dbReference type="InterPro" id="IPR011050">
    <property type="entry name" value="Pectin_lyase_fold/virulence"/>
</dbReference>
<dbReference type="Proteomes" id="UP000010312">
    <property type="component" value="Unassembled WGS sequence"/>
</dbReference>
<evidence type="ECO:0000259" key="4">
    <source>
        <dbReference type="PROSITE" id="PS51109"/>
    </source>
</evidence>
<evidence type="ECO:0000256" key="1">
    <source>
        <dbReference type="ARBA" id="ARBA00022729"/>
    </source>
</evidence>
<feature type="domain" description="G5" evidence="4">
    <location>
        <begin position="1527"/>
        <end position="1607"/>
    </location>
</feature>
<dbReference type="SUPFAM" id="SSF51126">
    <property type="entry name" value="Pectin lyase-like"/>
    <property type="match status" value="1"/>
</dbReference>
<feature type="domain" description="G5" evidence="4">
    <location>
        <begin position="1367"/>
        <end position="1448"/>
    </location>
</feature>
<evidence type="ECO:0000256" key="3">
    <source>
        <dbReference type="SAM" id="Phobius"/>
    </source>
</evidence>
<dbReference type="PROSITE" id="PS51109">
    <property type="entry name" value="G5"/>
    <property type="match status" value="15"/>
</dbReference>
<comment type="caution">
    <text evidence="5">The sequence shown here is derived from an EMBL/GenBank/DDBJ whole genome shotgun (WGS) entry which is preliminary data.</text>
</comment>
<dbReference type="SMART" id="SM01208">
    <property type="entry name" value="G5"/>
    <property type="match status" value="15"/>
</dbReference>
<dbReference type="InterPro" id="IPR011098">
    <property type="entry name" value="G5_dom"/>
</dbReference>
<dbReference type="PATRIC" id="fig|1159208.3.peg.54"/>
<dbReference type="InterPro" id="IPR039448">
    <property type="entry name" value="Beta_helix"/>
</dbReference>
<dbReference type="InterPro" id="IPR012334">
    <property type="entry name" value="Pectin_lyas_fold"/>
</dbReference>
<dbReference type="Gene3D" id="2.160.20.10">
    <property type="entry name" value="Single-stranded right-handed beta-helix, Pectin lyase-like"/>
    <property type="match status" value="1"/>
</dbReference>
<evidence type="ECO:0000256" key="2">
    <source>
        <dbReference type="SAM" id="MobiDB-lite"/>
    </source>
</evidence>
<feature type="compositionally biased region" description="Polar residues" evidence="2">
    <location>
        <begin position="50"/>
        <end position="62"/>
    </location>
</feature>
<dbReference type="Pfam" id="PF13229">
    <property type="entry name" value="Beta_helix"/>
    <property type="match status" value="1"/>
</dbReference>
<dbReference type="OrthoDB" id="9798935at2"/>
<feature type="domain" description="G5" evidence="4">
    <location>
        <begin position="894"/>
        <end position="976"/>
    </location>
</feature>
<feature type="domain" description="G5" evidence="4">
    <location>
        <begin position="1210"/>
        <end position="1292"/>
    </location>
</feature>
<dbReference type="Gene3D" id="2.20.230.10">
    <property type="entry name" value="Resuscitation-promoting factor rpfb"/>
    <property type="match status" value="15"/>
</dbReference>
<evidence type="ECO:0000313" key="5">
    <source>
        <dbReference type="EMBL" id="EJG89198.1"/>
    </source>
</evidence>
<organism evidence="5 6">
    <name type="scientific">Streptococcus infantis SPAR10</name>
    <dbReference type="NCBI Taxonomy" id="1159208"/>
    <lineage>
        <taxon>Bacteria</taxon>
        <taxon>Bacillati</taxon>
        <taxon>Bacillota</taxon>
        <taxon>Bacilli</taxon>
        <taxon>Lactobacillales</taxon>
        <taxon>Streptococcaceae</taxon>
        <taxon>Streptococcus</taxon>
    </lineage>
</organism>
<proteinExistence type="predicted"/>
<feature type="domain" description="G5" evidence="4">
    <location>
        <begin position="1841"/>
        <end position="1922"/>
    </location>
</feature>
<keyword evidence="3" id="KW-0812">Transmembrane</keyword>
<dbReference type="EMBL" id="ALCH01000001">
    <property type="protein sequence ID" value="EJG89198.1"/>
    <property type="molecule type" value="Genomic_DNA"/>
</dbReference>
<feature type="domain" description="G5" evidence="4">
    <location>
        <begin position="1923"/>
        <end position="2003"/>
    </location>
</feature>
<feature type="domain" description="G5" evidence="4">
    <location>
        <begin position="1053"/>
        <end position="1133"/>
    </location>
</feature>
<feature type="domain" description="G5" evidence="4">
    <location>
        <begin position="1604"/>
        <end position="1685"/>
    </location>
</feature>
<keyword evidence="1" id="KW-0732">Signal</keyword>
<sequence length="2104" mass="235650">MNIKKSTKYSLLTIGILTTFQLSQVHVKADTIDFLNNTVVQNQDEKDTSLNKNLNEKSATTATDKKEAITNEGKSAVLTPEDSTTTTEVAEKEADKAPAEKEVAGEKPATEQPVQEKPHVEQADKEKSDKGEKEQPEAEKKSKAETSVAEGDKKLSDASKEKTQEASTIPKVRRRRAAASNTKVYEDATYGKYVKATDFGLDTTGKVEASDSLQKALKAANEVEGGAAVMVSGNVLLKKTLVIDENYANVKGLIGSGPSRNNTKIVFNKKQDGEHDPETNLTDNRYESAVLIQNQNNFTVGRLTVEHAYDSSDYTKDNEFYRKGKSYFGRSNGIYVNDSSNVTINDVRAMKFNRAGVFFSSSKATAQEYDASGRPIRYSSISEKVSNEVKSIGDPDVPIMDGNKVTNSFLHNNRVAGVMFGYQRNFVVDNNILSYNGHVLDGGTGYGAASMAGSYNDGITYTGNYTNYNYRKGLDIHDGNKILIENNVSLGDRLNGIEVYNRANPMTDVIIRNNKVTQDPNSKLENDDDDPARYRGYTAISILTNEKNHKWTKPLDKGRYVISNNTIEGLTKSFENGQLGTFGILFRNNESSNDYSLNIEGNTITGDSTDYIISVNNNTAQASRGVEGGGSGDITISRNKIEVDDIKQLPIYINDDTTYVASVIDRTTGKRVNKVTKVPFTKTRGSINIDNNELTVSKIKSRWKNAVAIESTNAASIDVNSNTFKYKDNEPWQRYDVTRKTDGAVIKDLMQAFFGINRLNDSVKVTATDNKFIADTPNKNGFFRLYNGEWVNLNAKSKNVFLGRNTLDGKPLAPVDIVGDKTVETLRTTTITEYIIETRETDELPIGFKETVQKGIAGKKVNVYKITKVGDKVVGRQIISEETILEPTKEIILIGTATETFETVSEKETVEYDTEVRTDPTKPKTYQFENQAGKNGSVEKTYQIRKLNGKEAGKTLTSEKVIDQPVKRIITVGSAVEKVEYTTEIKDVDFETVIEYDYTKPKGYEEVRQDGEKGRIEKQYKLTYLNDELVDRALVNENSLKEKKDKIIVKGLGVVVSVRSVVVVEEKDFNKVIEKDETQPEGYNKVTQVGSPGAITITYEVTYEDDIEVARKELSKVEDPKAIDEITVIGTSKMTERTVDEQIDVPFKTIYIADNTLPAGESVVEEEGSPGQIIRTFLVSYKNGNEISRTIVSEHKVTDAVNRVVRVGNSTPIVETTELVEETEVIDYNTVEEFTDQLPSGTTKIIQPGKKGQKTSRYSVTKVNGEETSRTFVESNITIEPEDKIIQVGTRVKEVREASESSPIPYTVIVRKDITKPIGYKVVEVEGQDGEQSDLYKVTYINGAETKREHLKTTVVKEAINRVIVEGAGVERTLLEIQEDKVASTTEYRNDDTLPEGETKVVQVGEEGLLRKTIEKQYFNDELRSTKLVDSKLIKEATPTIILVGTKHVPTIKVEQNTQIENIAYKTQKIEDPDLPKGETKVVQVGQNGIIEKVYQLTYTDGVLIKTDLISSKEVQKVQDEIIHIGTQVTETKEINATSPIPYNVIIRKDKTKPVGYSLVEVEGQEGIQTDYYQVTYVNGKETKREHLRTVITAQPVNKVLVEGSGIERTIFEIQEERITRSTVFRNDDTLPEGETKIIQEGQDGLIHKTIEKQYFNDEERSSRLIETKVVREAVPTIILVGTKHVPNITVKQETRTEETDFRTVTVIDENLPKGEHKLVQEGRAGLVEKVYQLTYRDGVLVKTDLISIKELRPALEQIIHIGSQVTETREISTTSSIPYNIIVREDKTKPVSYRLVEVEGQEGTQTDYYQVTYVNGKETQREYLRTVITTQPVNQVLVVGTGVERTVLVTEDEVITHQTEYRNDDSLPEGETRVFQEGQDGLIHKTFEKYYFNDEERSATLVDTKVIRKAVNRVILIGTKRIPTITQEELIQVEEIDFEKQIVENPKFAKGTQILLQKGKPGKRQYMYRLTLQNGVVIKKELLGSEVLEEPQTEIIEIGTLVEKPQAHIPEFQPLVEKPELKPESKPMVPADKVIPAIPTLKQEEEMKPLAVSAQEPQTAEAPVVQDQLLPETGDQSNWWISLLGILMMFLTLVGIREKKDDR</sequence>
<feature type="domain" description="G5" evidence="4">
    <location>
        <begin position="1289"/>
        <end position="1370"/>
    </location>
</feature>
<feature type="domain" description="G5" evidence="4">
    <location>
        <begin position="1686"/>
        <end position="1766"/>
    </location>
</feature>
<keyword evidence="3" id="KW-0472">Membrane</keyword>
<dbReference type="RefSeq" id="WP_004250441.1">
    <property type="nucleotide sequence ID" value="NZ_ALCH01000001.1"/>
</dbReference>
<feature type="domain" description="G5" evidence="4">
    <location>
        <begin position="1763"/>
        <end position="1844"/>
    </location>
</feature>
<accession>J1H282</accession>
<reference evidence="5 6" key="1">
    <citation type="submission" date="2012-05" db="EMBL/GenBank/DDBJ databases">
        <title>Genomic Sequence of Streptococcus mitis SPAR10.</title>
        <authorList>
            <person name="Chancey S."/>
            <person name="Kumar N."/>
            <person name="Sengamalay N."/>
            <person name="Matthews C."/>
            <person name="Hine E."/>
            <person name="Pallavajjal A."/>
            <person name="Abolude O."/>
            <person name="Daugherty S.C."/>
            <person name="Parankush S.P."/>
            <person name="Sadzewicz L."/>
            <person name="Tallon L.J."/>
            <person name="Farley M.M."/>
            <person name="Baughman W."/>
            <person name="McGee L."/>
            <person name="Stephens D.S."/>
            <person name="Tettelin H."/>
        </authorList>
    </citation>
    <scope>NUCLEOTIDE SEQUENCE [LARGE SCALE GENOMIC DNA]</scope>
    <source>
        <strain evidence="5 6">SPAR10</strain>
    </source>
</reference>
<feature type="compositionally biased region" description="Basic and acidic residues" evidence="2">
    <location>
        <begin position="89"/>
        <end position="164"/>
    </location>
</feature>
<feature type="region of interest" description="Disordered" evidence="2">
    <location>
        <begin position="44"/>
        <end position="175"/>
    </location>
</feature>
<gene>
    <name evidence="5" type="ORF">SPAR10_0060</name>
</gene>
<feature type="domain" description="G5" evidence="4">
    <location>
        <begin position="973"/>
        <end position="1054"/>
    </location>
</feature>
<keyword evidence="3" id="KW-1133">Transmembrane helix</keyword>
<feature type="domain" description="G5" evidence="4">
    <location>
        <begin position="1131"/>
        <end position="1211"/>
    </location>
</feature>
<dbReference type="SMART" id="SM00710">
    <property type="entry name" value="PbH1"/>
    <property type="match status" value="7"/>
</dbReference>
<evidence type="ECO:0000313" key="6">
    <source>
        <dbReference type="Proteomes" id="UP000010312"/>
    </source>
</evidence>
<feature type="domain" description="G5" evidence="4">
    <location>
        <begin position="1449"/>
        <end position="1529"/>
    </location>
</feature>
<protein>
    <recommendedName>
        <fullName evidence="4">G5 domain-containing protein</fullName>
    </recommendedName>
</protein>
<feature type="transmembrane region" description="Helical" evidence="3">
    <location>
        <begin position="2080"/>
        <end position="2097"/>
    </location>
</feature>
<dbReference type="InterPro" id="IPR006626">
    <property type="entry name" value="PbH1"/>
</dbReference>
<name>J1H282_9STRE</name>
<dbReference type="NCBIfam" id="TIGR01167">
    <property type="entry name" value="LPXTG_anchor"/>
    <property type="match status" value="1"/>
</dbReference>